<reference evidence="6 9" key="3">
    <citation type="submission" date="2023-08" db="EMBL/GenBank/DDBJ databases">
        <title>Whole genome sequencing of Staphylococcus chromogenes NNSch 2386.</title>
        <authorList>
            <person name="Kropotov V.S."/>
            <person name="Boriskina E.V."/>
            <person name="Gordinskaya N.A."/>
            <person name="Shkurkina I.S."/>
            <person name="Kryazhev D.V."/>
            <person name="Alekseeva A.E."/>
            <person name="Makhova M.A."/>
        </authorList>
    </citation>
    <scope>NUCLEOTIDE SEQUENCE [LARGE SCALE GENOMIC DNA]</scope>
    <source>
        <strain evidence="6 9">NNSch 2386</strain>
    </source>
</reference>
<dbReference type="GO" id="GO:0008483">
    <property type="term" value="F:transaminase activity"/>
    <property type="evidence" value="ECO:0007669"/>
    <property type="project" value="UniProtKB-KW"/>
</dbReference>
<evidence type="ECO:0000313" key="6">
    <source>
        <dbReference type="EMBL" id="MDQ7175596.1"/>
    </source>
</evidence>
<feature type="domain" description="Aminotransferase class I/classII large" evidence="5">
    <location>
        <begin position="37"/>
        <end position="358"/>
    </location>
</feature>
<dbReference type="Proteomes" id="UP000242704">
    <property type="component" value="Unassembled WGS sequence"/>
</dbReference>
<evidence type="ECO:0000256" key="2">
    <source>
        <dbReference type="ARBA" id="ARBA00011738"/>
    </source>
</evidence>
<gene>
    <name evidence="7" type="ORF">BU653_08080</name>
    <name evidence="6" type="ORF">RCF65_06300</name>
</gene>
<dbReference type="GO" id="GO:0030170">
    <property type="term" value="F:pyridoxal phosphate binding"/>
    <property type="evidence" value="ECO:0007669"/>
    <property type="project" value="InterPro"/>
</dbReference>
<dbReference type="EMBL" id="PZBZ01000040">
    <property type="protein sequence ID" value="PTG13114.1"/>
    <property type="molecule type" value="Genomic_DNA"/>
</dbReference>
<keyword evidence="4" id="KW-0663">Pyridoxal phosphate</keyword>
<evidence type="ECO:0000313" key="7">
    <source>
        <dbReference type="EMBL" id="PTG13114.1"/>
    </source>
</evidence>
<comment type="subunit">
    <text evidence="2">Homodimer.</text>
</comment>
<dbReference type="GO" id="GO:0009102">
    <property type="term" value="P:biotin biosynthetic process"/>
    <property type="evidence" value="ECO:0007669"/>
    <property type="project" value="TreeGrafter"/>
</dbReference>
<keyword evidence="3" id="KW-0808">Transferase</keyword>
<evidence type="ECO:0000313" key="8">
    <source>
        <dbReference type="Proteomes" id="UP000242704"/>
    </source>
</evidence>
<comment type="cofactor">
    <cofactor evidence="1">
        <name>pyridoxal 5'-phosphate</name>
        <dbReference type="ChEBI" id="CHEBI:597326"/>
    </cofactor>
</comment>
<comment type="caution">
    <text evidence="7">The sequence shown here is derived from an EMBL/GenBank/DDBJ whole genome shotgun (WGS) entry which is preliminary data.</text>
</comment>
<dbReference type="PANTHER" id="PTHR13693">
    <property type="entry name" value="CLASS II AMINOTRANSFERASE/8-AMINO-7-OXONONANOATE SYNTHASE"/>
    <property type="match status" value="1"/>
</dbReference>
<dbReference type="InterPro" id="IPR004839">
    <property type="entry name" value="Aminotransferase_I/II_large"/>
</dbReference>
<dbReference type="RefSeq" id="WP_107360720.1">
    <property type="nucleotide sequence ID" value="NZ_JAHCNX010000006.1"/>
</dbReference>
<reference evidence="7 8" key="1">
    <citation type="journal article" date="2016" name="Front. Microbiol.">
        <title>Comprehensive Phylogenetic Analysis of Bovine Non-aureus Staphylococci Species Based on Whole-Genome Sequencing.</title>
        <authorList>
            <person name="Naushad S."/>
            <person name="Barkema H.W."/>
            <person name="Luby C."/>
            <person name="Condas L.A."/>
            <person name="Nobrega D.B."/>
            <person name="Carson D.A."/>
            <person name="De Buck J."/>
        </authorList>
    </citation>
    <scope>NUCLEOTIDE SEQUENCE [LARGE SCALE GENOMIC DNA]</scope>
    <source>
        <strain evidence="7 8">SNUC 505</strain>
    </source>
</reference>
<dbReference type="AlphaFoldDB" id="A0AAE5W7M0"/>
<proteinExistence type="predicted"/>
<dbReference type="SUPFAM" id="SSF53383">
    <property type="entry name" value="PLP-dependent transferases"/>
    <property type="match status" value="1"/>
</dbReference>
<sequence>MQFQSYLEQLQQQGQYRQLREVETARQQRLYRDGQAWINFTSNDYLGLGQRSIKMDELERAIQKYGAHLGSSRLVSGHSTLYAEIEQDISEAYGFEGSLLLGSGYEANLAVFQMFKKQDVIIFSDALNHASIIDGIQLARVKKVVFPHLDYARLKMEMAKYPHQLKVIVTDTIFSTNGHMADLHQLRRLKSEFPGTLLVVDDAHGFGLGYGTGYENIDIVTTSLSKAMGAHGGLILCSYVIREMLINTARPLIYSNCLPTMNLFLIQEQFQALQNADFERRQLHQNIQYFNDMNENTEHTLTAIKTVTYENVHTAKAMHSQLLDSGFWVSLFRPPTVATPTLRMSLSAFHEQEDIMRLHTILKKGDTPHV</sequence>
<dbReference type="GO" id="GO:0008710">
    <property type="term" value="F:8-amino-7-oxononanoate synthase activity"/>
    <property type="evidence" value="ECO:0007669"/>
    <property type="project" value="TreeGrafter"/>
</dbReference>
<evidence type="ECO:0000259" key="5">
    <source>
        <dbReference type="Pfam" id="PF00155"/>
    </source>
</evidence>
<evidence type="ECO:0000256" key="1">
    <source>
        <dbReference type="ARBA" id="ARBA00001933"/>
    </source>
</evidence>
<reference evidence="7" key="2">
    <citation type="submission" date="2018-03" db="EMBL/GenBank/DDBJ databases">
        <authorList>
            <person name="Naushad S."/>
        </authorList>
    </citation>
    <scope>NUCLEOTIDE SEQUENCE</scope>
    <source>
        <strain evidence="7">SNUC 505</strain>
    </source>
</reference>
<protein>
    <submittedName>
        <fullName evidence="7">8-amino-7-oxononanoate synthase</fullName>
    </submittedName>
    <submittedName>
        <fullName evidence="6">Pyridoxal phosphate-dependent aminotransferase family protein</fullName>
    </submittedName>
</protein>
<dbReference type="Gene3D" id="3.90.1150.10">
    <property type="entry name" value="Aspartate Aminotransferase, domain 1"/>
    <property type="match status" value="1"/>
</dbReference>
<name>A0AAE5W7M0_STACR</name>
<dbReference type="Gene3D" id="3.40.640.10">
    <property type="entry name" value="Type I PLP-dependent aspartate aminotransferase-like (Major domain)"/>
    <property type="match status" value="1"/>
</dbReference>
<evidence type="ECO:0000256" key="3">
    <source>
        <dbReference type="ARBA" id="ARBA00022679"/>
    </source>
</evidence>
<organism evidence="7 8">
    <name type="scientific">Staphylococcus chromogenes</name>
    <name type="common">Staphylococcus hyicus subsp. chromogenes</name>
    <dbReference type="NCBI Taxonomy" id="46126"/>
    <lineage>
        <taxon>Bacteria</taxon>
        <taxon>Bacillati</taxon>
        <taxon>Bacillota</taxon>
        <taxon>Bacilli</taxon>
        <taxon>Bacillales</taxon>
        <taxon>Staphylococcaceae</taxon>
        <taxon>Staphylococcus</taxon>
    </lineage>
</organism>
<evidence type="ECO:0000313" key="9">
    <source>
        <dbReference type="Proteomes" id="UP001240157"/>
    </source>
</evidence>
<dbReference type="InterPro" id="IPR015421">
    <property type="entry name" value="PyrdxlP-dep_Trfase_major"/>
</dbReference>
<dbReference type="InterPro" id="IPR015424">
    <property type="entry name" value="PyrdxlP-dep_Trfase"/>
</dbReference>
<dbReference type="InterPro" id="IPR015422">
    <property type="entry name" value="PyrdxlP-dep_Trfase_small"/>
</dbReference>
<evidence type="ECO:0000256" key="4">
    <source>
        <dbReference type="ARBA" id="ARBA00022898"/>
    </source>
</evidence>
<dbReference type="PANTHER" id="PTHR13693:SF100">
    <property type="entry name" value="8-AMINO-7-OXONONANOATE SYNTHASE"/>
    <property type="match status" value="1"/>
</dbReference>
<dbReference type="Pfam" id="PF00155">
    <property type="entry name" value="Aminotran_1_2"/>
    <property type="match status" value="1"/>
</dbReference>
<dbReference type="Proteomes" id="UP001240157">
    <property type="component" value="Unassembled WGS sequence"/>
</dbReference>
<dbReference type="EMBL" id="JAVGJF010000031">
    <property type="protein sequence ID" value="MDQ7175596.1"/>
    <property type="molecule type" value="Genomic_DNA"/>
</dbReference>
<accession>A0AAE5W7M0</accession>
<dbReference type="InterPro" id="IPR050087">
    <property type="entry name" value="AON_synthase_class-II"/>
</dbReference>
<keyword evidence="6" id="KW-0032">Aminotransferase</keyword>